<dbReference type="PANTHER" id="PTHR12461:SF105">
    <property type="entry name" value="HYPOXIA-INDUCIBLE FACTOR 1-ALPHA INHIBITOR"/>
    <property type="match status" value="1"/>
</dbReference>
<name>A0A3M3Y9Y9_9PSED</name>
<sequence>MSIQTALSRLFSNAGAIGVKGIFQFMFSSNCSFWVDCQPNCVINCGTHLFPDVSITVSEYNFLSIMQGKKNIEQLFAAGHITITGNLGLATLLPQIVYSASTEDNSLPTLEMNKRYIAPPRKSETISSSPLHILDSCSLTTLSKAEFKSKYVDTGSPVLIKRAIIHWPLFNMNKEEVVKCFLDFKGITRHGDYAQKAFSTERNFQSVPFHEFISTIIHPTEELKKDTHPAYMGNNALPNHIYDYIEFPPYFETSAYISPRIWLGPKGTLTPLHRDDSDNFFAQVWGEKSFLLAAPHSREALRAWSTSPHGGLDGSDFNPDDPDYESFPAAREVTFLRIVLEAGDMLFLPEGWFHQVESLSISLSINFWTNSNRNFLK</sequence>
<dbReference type="Gene3D" id="2.60.120.650">
    <property type="entry name" value="Cupin"/>
    <property type="match status" value="1"/>
</dbReference>
<dbReference type="SUPFAM" id="SSF55718">
    <property type="entry name" value="SCP-like"/>
    <property type="match status" value="1"/>
</dbReference>
<dbReference type="Pfam" id="PF02036">
    <property type="entry name" value="SCP2"/>
    <property type="match status" value="1"/>
</dbReference>
<gene>
    <name evidence="2" type="ORF">ALQ36_02832</name>
</gene>
<dbReference type="InterPro" id="IPR041667">
    <property type="entry name" value="Cupin_8"/>
</dbReference>
<dbReference type="InterPro" id="IPR003033">
    <property type="entry name" value="SCP2_sterol-bd_dom"/>
</dbReference>
<proteinExistence type="predicted"/>
<dbReference type="PROSITE" id="PS51184">
    <property type="entry name" value="JMJC"/>
    <property type="match status" value="1"/>
</dbReference>
<dbReference type="RefSeq" id="WP_122278152.1">
    <property type="nucleotide sequence ID" value="NZ_RBPY01000074.1"/>
</dbReference>
<evidence type="ECO:0000259" key="1">
    <source>
        <dbReference type="PROSITE" id="PS51184"/>
    </source>
</evidence>
<evidence type="ECO:0000313" key="2">
    <source>
        <dbReference type="EMBL" id="RMO79039.1"/>
    </source>
</evidence>
<accession>A0A3M3Y9Y9</accession>
<protein>
    <submittedName>
        <fullName evidence="2">Cupin</fullName>
    </submittedName>
</protein>
<dbReference type="EMBL" id="RBPY01000074">
    <property type="protein sequence ID" value="RMO79039.1"/>
    <property type="molecule type" value="Genomic_DNA"/>
</dbReference>
<dbReference type="PANTHER" id="PTHR12461">
    <property type="entry name" value="HYPOXIA-INDUCIBLE FACTOR 1 ALPHA INHIBITOR-RELATED"/>
    <property type="match status" value="1"/>
</dbReference>
<dbReference type="Pfam" id="PF13621">
    <property type="entry name" value="Cupin_8"/>
    <property type="match status" value="1"/>
</dbReference>
<dbReference type="Proteomes" id="UP000281350">
    <property type="component" value="Unassembled WGS sequence"/>
</dbReference>
<comment type="caution">
    <text evidence="2">The sequence shown here is derived from an EMBL/GenBank/DDBJ whole genome shotgun (WGS) entry which is preliminary data.</text>
</comment>
<organism evidence="2 3">
    <name type="scientific">Pseudomonas syringae pv. primulae</name>
    <dbReference type="NCBI Taxonomy" id="251707"/>
    <lineage>
        <taxon>Bacteria</taxon>
        <taxon>Pseudomonadati</taxon>
        <taxon>Pseudomonadota</taxon>
        <taxon>Gammaproteobacteria</taxon>
        <taxon>Pseudomonadales</taxon>
        <taxon>Pseudomonadaceae</taxon>
        <taxon>Pseudomonas</taxon>
    </lineage>
</organism>
<dbReference type="Gene3D" id="3.30.1050.10">
    <property type="entry name" value="SCP2 sterol-binding domain"/>
    <property type="match status" value="1"/>
</dbReference>
<dbReference type="SUPFAM" id="SSF51197">
    <property type="entry name" value="Clavaminate synthase-like"/>
    <property type="match status" value="1"/>
</dbReference>
<feature type="domain" description="JmjC" evidence="1">
    <location>
        <begin position="236"/>
        <end position="377"/>
    </location>
</feature>
<dbReference type="InterPro" id="IPR036527">
    <property type="entry name" value="SCP2_sterol-bd_dom_sf"/>
</dbReference>
<dbReference type="InterPro" id="IPR003347">
    <property type="entry name" value="JmjC_dom"/>
</dbReference>
<dbReference type="AlphaFoldDB" id="A0A3M3Y9Y9"/>
<reference evidence="2 3" key="1">
    <citation type="submission" date="2018-08" db="EMBL/GenBank/DDBJ databases">
        <title>Recombination of ecologically and evolutionarily significant loci maintains genetic cohesion in the Pseudomonas syringae species complex.</title>
        <authorList>
            <person name="Dillon M."/>
            <person name="Thakur S."/>
            <person name="Almeida R.N.D."/>
            <person name="Weir B.S."/>
            <person name="Guttman D.S."/>
        </authorList>
    </citation>
    <scope>NUCLEOTIDE SEQUENCE [LARGE SCALE GENOMIC DNA]</scope>
    <source>
        <strain evidence="2 3">ICMP 2732</strain>
    </source>
</reference>
<dbReference type="SMART" id="SM00558">
    <property type="entry name" value="JmjC"/>
    <property type="match status" value="1"/>
</dbReference>
<evidence type="ECO:0000313" key="3">
    <source>
        <dbReference type="Proteomes" id="UP000281350"/>
    </source>
</evidence>